<dbReference type="EMBL" id="CP086239">
    <property type="protein sequence ID" value="WAG61304.1"/>
    <property type="molecule type" value="Genomic_DNA"/>
</dbReference>
<reference evidence="1" key="1">
    <citation type="submission" date="2021-11" db="EMBL/GenBank/DDBJ databases">
        <title>Clostridia strains as spoilage organisms.</title>
        <authorList>
            <person name="Wambui J."/>
            <person name="Stevens M.J.A."/>
            <person name="Stephan R."/>
        </authorList>
    </citation>
    <scope>NUCLEOTIDE SEQUENCE</scope>
    <source>
        <strain evidence="1">CF009</strain>
    </source>
</reference>
<sequence length="248" mass="29834">MNKNWGMKMKELTLTHLEKLDIISIEEKEIENLRKWYTTNIEYLKINFKEIKDPFQEVVILYKSNLIYKNSNDFNIYCYDNDSNIKPKYIYGFEIDFERNKEKIILKKPITDIEFINKDAYISADRLNFYNSCATQDLLVISLIYSYLAFNEEHIIKQTKIHTHKTQSKKDKRGGKKPKVKLTKQTIITFNTDYIQPPTEEEKREYERHILGWTVRGHWRTYKSGNKIWIKPQIRGDKEQVQGKVYEI</sequence>
<gene>
    <name evidence="1" type="ORF">LL038_03360</name>
</gene>
<accession>A0AA47EJE1</accession>
<proteinExistence type="predicted"/>
<dbReference type="AlphaFoldDB" id="A0AA47EJE1"/>
<protein>
    <submittedName>
        <fullName evidence="1">Uncharacterized protein</fullName>
    </submittedName>
</protein>
<dbReference type="RefSeq" id="WP_216120048.1">
    <property type="nucleotide sequence ID" value="NZ_CP086239.1"/>
</dbReference>
<dbReference type="Proteomes" id="UP001164733">
    <property type="component" value="Chromosome"/>
</dbReference>
<organism evidence="1 2">
    <name type="scientific">Clostridium estertheticum</name>
    <dbReference type="NCBI Taxonomy" id="238834"/>
    <lineage>
        <taxon>Bacteria</taxon>
        <taxon>Bacillati</taxon>
        <taxon>Bacillota</taxon>
        <taxon>Clostridia</taxon>
        <taxon>Eubacteriales</taxon>
        <taxon>Clostridiaceae</taxon>
        <taxon>Clostridium</taxon>
    </lineage>
</organism>
<name>A0AA47EJE1_9CLOT</name>
<evidence type="ECO:0000313" key="1">
    <source>
        <dbReference type="EMBL" id="WAG61304.1"/>
    </source>
</evidence>
<evidence type="ECO:0000313" key="2">
    <source>
        <dbReference type="Proteomes" id="UP001164733"/>
    </source>
</evidence>